<dbReference type="KEGG" id="var:108334346"/>
<organism evidence="8 9">
    <name type="scientific">Phaseolus angularis</name>
    <name type="common">Azuki bean</name>
    <name type="synonym">Vigna angularis</name>
    <dbReference type="NCBI Taxonomy" id="3914"/>
    <lineage>
        <taxon>Eukaryota</taxon>
        <taxon>Viridiplantae</taxon>
        <taxon>Streptophyta</taxon>
        <taxon>Embryophyta</taxon>
        <taxon>Tracheophyta</taxon>
        <taxon>Spermatophyta</taxon>
        <taxon>Magnoliopsida</taxon>
        <taxon>eudicotyledons</taxon>
        <taxon>Gunneridae</taxon>
        <taxon>Pentapetalae</taxon>
        <taxon>rosids</taxon>
        <taxon>fabids</taxon>
        <taxon>Fabales</taxon>
        <taxon>Fabaceae</taxon>
        <taxon>Papilionoideae</taxon>
        <taxon>50 kb inversion clade</taxon>
        <taxon>NPAAA clade</taxon>
        <taxon>indigoferoid/millettioid clade</taxon>
        <taxon>Phaseoleae</taxon>
        <taxon>Vigna</taxon>
    </lineage>
</organism>
<comment type="subcellular location">
    <subcellularLocation>
        <location evidence="1">Membrane</location>
        <topology evidence="1">Multi-pass membrane protein</topology>
    </subcellularLocation>
</comment>
<feature type="transmembrane region" description="Helical" evidence="7">
    <location>
        <begin position="622"/>
        <end position="642"/>
    </location>
</feature>
<dbReference type="GO" id="GO:0022857">
    <property type="term" value="F:transmembrane transporter activity"/>
    <property type="evidence" value="ECO:0007669"/>
    <property type="project" value="InterPro"/>
</dbReference>
<dbReference type="InterPro" id="IPR006043">
    <property type="entry name" value="NCS2"/>
</dbReference>
<evidence type="ECO:0000256" key="1">
    <source>
        <dbReference type="ARBA" id="ARBA00004141"/>
    </source>
</evidence>
<name>A0A0L9UNG8_PHAAN</name>
<keyword evidence="3 7" id="KW-0812">Transmembrane</keyword>
<evidence type="ECO:0000256" key="7">
    <source>
        <dbReference type="SAM" id="Phobius"/>
    </source>
</evidence>
<keyword evidence="5 7" id="KW-0472">Membrane</keyword>
<dbReference type="AlphaFoldDB" id="A0A0L9UNG8"/>
<feature type="transmembrane region" description="Helical" evidence="7">
    <location>
        <begin position="163"/>
        <end position="189"/>
    </location>
</feature>
<comment type="similarity">
    <text evidence="2">Belongs to the nucleobase:cation symporter-2 (NCS2) (TC 2.A.40) family.</text>
</comment>
<feature type="transmembrane region" description="Helical" evidence="7">
    <location>
        <begin position="312"/>
        <end position="333"/>
    </location>
</feature>
<dbReference type="GO" id="GO:0016020">
    <property type="term" value="C:membrane"/>
    <property type="evidence" value="ECO:0007669"/>
    <property type="project" value="UniProtKB-SubCell"/>
</dbReference>
<feature type="transmembrane region" description="Helical" evidence="7">
    <location>
        <begin position="262"/>
        <end position="281"/>
    </location>
</feature>
<dbReference type="Gramene" id="KOM44112">
    <property type="protein sequence ID" value="KOM44112"/>
    <property type="gene ID" value="LR48_Vigan05g171700"/>
</dbReference>
<dbReference type="Pfam" id="PF00860">
    <property type="entry name" value="Xan_ur_permease"/>
    <property type="match status" value="1"/>
</dbReference>
<dbReference type="OMA" id="CRVDTSY"/>
<feature type="transmembrane region" description="Helical" evidence="7">
    <location>
        <begin position="567"/>
        <end position="585"/>
    </location>
</feature>
<feature type="transmembrane region" description="Helical" evidence="7">
    <location>
        <begin position="509"/>
        <end position="530"/>
    </location>
</feature>
<proteinExistence type="inferred from homology"/>
<evidence type="ECO:0000313" key="9">
    <source>
        <dbReference type="Proteomes" id="UP000053144"/>
    </source>
</evidence>
<evidence type="ECO:0000256" key="6">
    <source>
        <dbReference type="SAM" id="MobiDB-lite"/>
    </source>
</evidence>
<evidence type="ECO:0000313" key="8">
    <source>
        <dbReference type="EMBL" id="KOM44112.1"/>
    </source>
</evidence>
<feature type="transmembrane region" description="Helical" evidence="7">
    <location>
        <begin position="425"/>
        <end position="443"/>
    </location>
</feature>
<feature type="compositionally biased region" description="Pro residues" evidence="6">
    <location>
        <begin position="9"/>
        <end position="20"/>
    </location>
</feature>
<feature type="transmembrane region" description="Helical" evidence="7">
    <location>
        <begin position="345"/>
        <end position="364"/>
    </location>
</feature>
<dbReference type="EMBL" id="CM003375">
    <property type="protein sequence ID" value="KOM44112.1"/>
    <property type="molecule type" value="Genomic_DNA"/>
</dbReference>
<reference evidence="9" key="1">
    <citation type="journal article" date="2015" name="Proc. Natl. Acad. Sci. U.S.A.">
        <title>Genome sequencing of adzuki bean (Vigna angularis) provides insight into high starch and low fat accumulation and domestication.</title>
        <authorList>
            <person name="Yang K."/>
            <person name="Tian Z."/>
            <person name="Chen C."/>
            <person name="Luo L."/>
            <person name="Zhao B."/>
            <person name="Wang Z."/>
            <person name="Yu L."/>
            <person name="Li Y."/>
            <person name="Sun Y."/>
            <person name="Li W."/>
            <person name="Chen Y."/>
            <person name="Li Y."/>
            <person name="Zhang Y."/>
            <person name="Ai D."/>
            <person name="Zhao J."/>
            <person name="Shang C."/>
            <person name="Ma Y."/>
            <person name="Wu B."/>
            <person name="Wang M."/>
            <person name="Gao L."/>
            <person name="Sun D."/>
            <person name="Zhang P."/>
            <person name="Guo F."/>
            <person name="Wang W."/>
            <person name="Li Y."/>
            <person name="Wang J."/>
            <person name="Varshney R.K."/>
            <person name="Wang J."/>
            <person name="Ling H.Q."/>
            <person name="Wan P."/>
        </authorList>
    </citation>
    <scope>NUCLEOTIDE SEQUENCE</scope>
    <source>
        <strain evidence="9">cv. Jingnong 6</strain>
    </source>
</reference>
<keyword evidence="4 7" id="KW-1133">Transmembrane helix</keyword>
<dbReference type="Proteomes" id="UP000053144">
    <property type="component" value="Chromosome 5"/>
</dbReference>
<evidence type="ECO:0000256" key="2">
    <source>
        <dbReference type="ARBA" id="ARBA00008821"/>
    </source>
</evidence>
<feature type="compositionally biased region" description="Polar residues" evidence="6">
    <location>
        <begin position="45"/>
        <end position="55"/>
    </location>
</feature>
<evidence type="ECO:0008006" key="10">
    <source>
        <dbReference type="Google" id="ProtNLM"/>
    </source>
</evidence>
<dbReference type="STRING" id="3914.A0A0L9UNG8"/>
<dbReference type="OrthoDB" id="1641903at2759"/>
<evidence type="ECO:0000256" key="5">
    <source>
        <dbReference type="ARBA" id="ARBA00023136"/>
    </source>
</evidence>
<feature type="compositionally biased region" description="Pro residues" evidence="6">
    <location>
        <begin position="122"/>
        <end position="131"/>
    </location>
</feature>
<dbReference type="PANTHER" id="PTHR11119">
    <property type="entry name" value="XANTHINE-URACIL / VITAMIN C PERMEASE FAMILY MEMBER"/>
    <property type="match status" value="1"/>
</dbReference>
<accession>A0A0L9UNG8</accession>
<gene>
    <name evidence="8" type="ORF">LR48_Vigan05g171700</name>
</gene>
<sequence>MPDSDPKAPQRPGPWPPAPLPDAKAMPPSTWAKKTGFRPKFSGEANASDSGQISLQPKPKEPDTSLDLEAGRAPASTPANGVAHRDKVPPLSPPKDHVVKKRRDSDGVPKSSVSSINGQAAAPPPPPPPPGRRTASHENIVDDDGLVSRNSHMKYDLRDSPGLVPIGVYGIQHYVSILGSLILIPLVMVPAMGGSREDTSAVVSTVLFVSGMTTLLHTNFGSRLPLIQGPSFVYLAPALAIINSSEFQGLNENKFKHIMKELQGAIIIGSAFQTFLGYTGLMSLLVRLINPVVVSPTIAAVGLSFYSYGFPIVGTCLEIGAVQILVVIVFSLYLRKISVFGHRIFLIYAVPLGLAITWAVAFLLTEAGVYNYNGCDINIPSSNMVSEHCRKHVSKMKHCRVDTSYALESSPWFRFPYPLQWGTPVFHWKMALVMCVVSLISSVDSVGSYHASSLLVASRPPTPGVLSRGIGLEGLSSVLAGLWGTGTGSTTLTENVHTIAVTKMGSRRAVQLGACFLILLSLVGKVGGFIASIPEVMVAGLLCFMWAMLTALGLSNLRYSEAGSSRNIIIIGLSLFFSLSVPAYFQQYGISPHSNSSVPSYFQPYIVASHGPFRTQYGGLNYFLNTTFSLHMVVAFLVAVILDNTVPGSKQERGVYVWSETEVARREPAVANDYELPLRVGRIFRWVKWVGL</sequence>
<feature type="transmembrane region" description="Helical" evidence="7">
    <location>
        <begin position="536"/>
        <end position="555"/>
    </location>
</feature>
<evidence type="ECO:0000256" key="4">
    <source>
        <dbReference type="ARBA" id="ARBA00022989"/>
    </source>
</evidence>
<evidence type="ECO:0000256" key="3">
    <source>
        <dbReference type="ARBA" id="ARBA00022692"/>
    </source>
</evidence>
<feature type="region of interest" description="Disordered" evidence="6">
    <location>
        <begin position="1"/>
        <end position="137"/>
    </location>
</feature>
<feature type="transmembrane region" description="Helical" evidence="7">
    <location>
        <begin position="201"/>
        <end position="220"/>
    </location>
</feature>
<protein>
    <recommendedName>
        <fullName evidence="10">Nucleobase-ascorbate transporter 12</fullName>
    </recommendedName>
</protein>